<dbReference type="Proteomes" id="UP000260680">
    <property type="component" value="Unassembled WGS sequence"/>
</dbReference>
<dbReference type="OrthoDB" id="1820637at2"/>
<sequence length="184" mass="21787">MERRADMQYAALERMLINSIKEVQMKLGYEKEAIRFYYPEKALLRILKAGDSEDEIKTALKEFKAYVKDRLGEIKITRSQERFCFLIPPKGVQYVSEQIEENGFLREFIETIEKPGVQLEDIKNVFSRYSDGDYVCESCDGEECDFILYFKDSAIDSYRYFIKFHENHGTYHRFLSEDVKDMGL</sequence>
<comment type="caution">
    <text evidence="1">The sequence shown here is derived from an EMBL/GenBank/DDBJ whole genome shotgun (WGS) entry which is preliminary data.</text>
</comment>
<organism evidence="1 2">
    <name type="scientific">Lacrimispora amygdalina</name>
    <dbReference type="NCBI Taxonomy" id="253257"/>
    <lineage>
        <taxon>Bacteria</taxon>
        <taxon>Bacillati</taxon>
        <taxon>Bacillota</taxon>
        <taxon>Clostridia</taxon>
        <taxon>Lachnospirales</taxon>
        <taxon>Lachnospiraceae</taxon>
        <taxon>Lacrimispora</taxon>
    </lineage>
</organism>
<evidence type="ECO:0000313" key="1">
    <source>
        <dbReference type="EMBL" id="RFZ80639.1"/>
    </source>
</evidence>
<proteinExistence type="predicted"/>
<reference evidence="1 2" key="1">
    <citation type="submission" date="2018-07" db="EMBL/GenBank/DDBJ databases">
        <title>New species, Clostridium PI-S10-A1B.</title>
        <authorList>
            <person name="Krishna G."/>
            <person name="Summeta K."/>
            <person name="Shikha S."/>
            <person name="Prabhu P.B."/>
            <person name="Suresh K."/>
        </authorList>
    </citation>
    <scope>NUCLEOTIDE SEQUENCE [LARGE SCALE GENOMIC DNA]</scope>
    <source>
        <strain evidence="1 2">PI-S10-A1B</strain>
    </source>
</reference>
<dbReference type="InterPro" id="IPR024539">
    <property type="entry name" value="DUF3877"/>
</dbReference>
<name>A0A3E2NI16_9FIRM</name>
<evidence type="ECO:0000313" key="2">
    <source>
        <dbReference type="Proteomes" id="UP000260680"/>
    </source>
</evidence>
<gene>
    <name evidence="1" type="ORF">DS742_01830</name>
</gene>
<accession>A0A3E2NI16</accession>
<dbReference type="Pfam" id="PF12993">
    <property type="entry name" value="DUF3877"/>
    <property type="match status" value="1"/>
</dbReference>
<protein>
    <submittedName>
        <fullName evidence="1">Uncharacterized protein</fullName>
    </submittedName>
</protein>
<dbReference type="AlphaFoldDB" id="A0A3E2NI16"/>
<dbReference type="EMBL" id="QOHO01000007">
    <property type="protein sequence ID" value="RFZ80639.1"/>
    <property type="molecule type" value="Genomic_DNA"/>
</dbReference>